<dbReference type="PANTHER" id="PTHR31620">
    <property type="entry name" value="PROTEIN RETICULATA-RELATED 2, CHLOROPLASTIC-RELATED"/>
    <property type="match status" value="1"/>
</dbReference>
<proteinExistence type="inferred from homology"/>
<evidence type="ECO:0000256" key="8">
    <source>
        <dbReference type="ARBA" id="ARBA00023136"/>
    </source>
</evidence>
<comment type="subcellular location">
    <subcellularLocation>
        <location evidence="1">Plastid</location>
        <location evidence="1">Chloroplast membrane</location>
        <topology evidence="1">Multi-pass membrane protein</topology>
    </subcellularLocation>
</comment>
<dbReference type="EnsemblPlants" id="Kaladp0048s0964.1.v1.1">
    <property type="protein sequence ID" value="Kaladp0048s0964.1.v1.1"/>
    <property type="gene ID" value="Kaladp0048s0964.v1.1"/>
</dbReference>
<name>A0A7N0U1V8_KALFE</name>
<keyword evidence="5" id="KW-0812">Transmembrane</keyword>
<feature type="region of interest" description="Disordered" evidence="9">
    <location>
        <begin position="695"/>
        <end position="724"/>
    </location>
</feature>
<dbReference type="AlphaFoldDB" id="A0A7N0U1V8"/>
<dbReference type="OMA" id="KSYASHW"/>
<keyword evidence="8" id="KW-0472">Membrane</keyword>
<protein>
    <recommendedName>
        <fullName evidence="10">Haem-binding uptake Tiki superfamily ChaN domain-containing protein</fullName>
    </recommendedName>
</protein>
<dbReference type="Proteomes" id="UP000594263">
    <property type="component" value="Unplaced"/>
</dbReference>
<evidence type="ECO:0000256" key="1">
    <source>
        <dbReference type="ARBA" id="ARBA00004508"/>
    </source>
</evidence>
<evidence type="ECO:0000259" key="10">
    <source>
        <dbReference type="Pfam" id="PF04187"/>
    </source>
</evidence>
<reference evidence="11" key="1">
    <citation type="submission" date="2021-01" db="UniProtKB">
        <authorList>
            <consortium name="EnsemblPlants"/>
        </authorList>
    </citation>
    <scope>IDENTIFICATION</scope>
</reference>
<accession>A0A7N0U1V8</accession>
<dbReference type="PANTHER" id="PTHR31620:SF2">
    <property type="entry name" value="PROTEIN RETICULATA-RELATED 5, CHLOROPLASTIC"/>
    <property type="match status" value="1"/>
</dbReference>
<evidence type="ECO:0000256" key="9">
    <source>
        <dbReference type="SAM" id="MobiDB-lite"/>
    </source>
</evidence>
<dbReference type="GO" id="GO:0031969">
    <property type="term" value="C:chloroplast membrane"/>
    <property type="evidence" value="ECO:0007669"/>
    <property type="project" value="UniProtKB-SubCell"/>
</dbReference>
<keyword evidence="4" id="KW-0934">Plastid</keyword>
<evidence type="ECO:0000256" key="4">
    <source>
        <dbReference type="ARBA" id="ARBA00022640"/>
    </source>
</evidence>
<feature type="domain" description="Haem-binding uptake Tiki superfamily ChaN" evidence="10">
    <location>
        <begin position="132"/>
        <end position="352"/>
    </location>
</feature>
<dbReference type="InterPro" id="IPR007314">
    <property type="entry name" value="Cofac_haem-bd_dom"/>
</dbReference>
<evidence type="ECO:0000256" key="6">
    <source>
        <dbReference type="ARBA" id="ARBA00022946"/>
    </source>
</evidence>
<evidence type="ECO:0000313" key="11">
    <source>
        <dbReference type="EnsemblPlants" id="Kaladp0048s0964.1.v1.1"/>
    </source>
</evidence>
<keyword evidence="12" id="KW-1185">Reference proteome</keyword>
<dbReference type="Pfam" id="PF04187">
    <property type="entry name" value="Cofac_haem_bdg"/>
    <property type="match status" value="1"/>
</dbReference>
<evidence type="ECO:0000256" key="3">
    <source>
        <dbReference type="ARBA" id="ARBA00022528"/>
    </source>
</evidence>
<keyword evidence="6" id="KW-0809">Transit peptide</keyword>
<dbReference type="Gramene" id="Kaladp0048s0964.1.v1.1">
    <property type="protein sequence ID" value="Kaladp0048s0964.1.v1.1"/>
    <property type="gene ID" value="Kaladp0048s0964.v1.1"/>
</dbReference>
<organism evidence="11 12">
    <name type="scientific">Kalanchoe fedtschenkoi</name>
    <name type="common">Lavender scallops</name>
    <name type="synonym">South American air plant</name>
    <dbReference type="NCBI Taxonomy" id="63787"/>
    <lineage>
        <taxon>Eukaryota</taxon>
        <taxon>Viridiplantae</taxon>
        <taxon>Streptophyta</taxon>
        <taxon>Embryophyta</taxon>
        <taxon>Tracheophyta</taxon>
        <taxon>Spermatophyta</taxon>
        <taxon>Magnoliopsida</taxon>
        <taxon>eudicotyledons</taxon>
        <taxon>Gunneridae</taxon>
        <taxon>Pentapetalae</taxon>
        <taxon>Saxifragales</taxon>
        <taxon>Crassulaceae</taxon>
        <taxon>Kalanchoe</taxon>
    </lineage>
</organism>
<dbReference type="InterPro" id="IPR021825">
    <property type="entry name" value="RETICULATA-related"/>
</dbReference>
<keyword evidence="7" id="KW-1133">Transmembrane helix</keyword>
<keyword evidence="3" id="KW-0150">Chloroplast</keyword>
<evidence type="ECO:0000313" key="12">
    <source>
        <dbReference type="Proteomes" id="UP000594263"/>
    </source>
</evidence>
<dbReference type="Pfam" id="PF11891">
    <property type="entry name" value="RETICULATA-like"/>
    <property type="match status" value="1"/>
</dbReference>
<dbReference type="Gene3D" id="3.40.50.11550">
    <property type="match status" value="1"/>
</dbReference>
<dbReference type="SUPFAM" id="SSF159501">
    <property type="entry name" value="EreA/ChaN-like"/>
    <property type="match status" value="1"/>
</dbReference>
<evidence type="ECO:0000256" key="7">
    <source>
        <dbReference type="ARBA" id="ARBA00022989"/>
    </source>
</evidence>
<comment type="similarity">
    <text evidence="2">Belongs to the RETICULATA family.</text>
</comment>
<evidence type="ECO:0000256" key="5">
    <source>
        <dbReference type="ARBA" id="ARBA00022692"/>
    </source>
</evidence>
<sequence>MASCSPRALSFNNASHFSQSTAKRSLSRLQLLRTDRRLSLTCKRNTDHGGEGFAAISRRHLLVAPFLAVGAYFARSMVARADDEPPAPATEPTVVPEKVKLEEPEEDVVASRIYDATVIGEPLAVGKDKSRIWEKLMNARIVYLGEAEQVPVRDDKDLELEIVKTLRKKCVEKEQPLSLAFEAFPCNLQEQLNQYMDKRIDKETLRSYTTHWTPQRWQEYEPLLTYCCDNGVRLIACGTPLEVLRTVQSEGIRGLSNADRKKYAPPPGSGFISGFYSASRMPSMDMNALNQSVPFGPSSYLSAQARVVEEYTMSQIILQSVLDGGNNGILVVVTGANHVVYGSRGTGVPARISKKIQKKNQVVILLDPERQFIRREGDVPVADFLWYSAARPYDRNCFDRAEIARVMNAAGRRREALPQDLQKGLDLGVVSPEVLQNFFDLEQYPLLAELAKRFQGFRERLLADPKFLNRLAIEEAISISTTLLAQYQKRKENFFEELDYVITDTVRGIIVDFFTVWLPAPTLSFLSYANESDAADGFDALKGFLGSIPDNAFQKNLAGKDWNLNQRFASVLVGGIKLSGVGFVSSIGAVAASNILYAVRKFLNPSMTSKRQTKRSPILKTAAVYACFLGTSANLRYQIIAGVVEHRLSDQFASQPLLVNLISFVARTINSFWGTQQWIDLARLTKLQARKSDLPAVEMQDPPTQNALESNGIEEPNADEIKNQ</sequence>
<evidence type="ECO:0000256" key="2">
    <source>
        <dbReference type="ARBA" id="ARBA00010793"/>
    </source>
</evidence>